<protein>
    <submittedName>
        <fullName evidence="7">Lipid A biosynthesis palmitoleoyltransferase</fullName>
        <ecNumber evidence="7">2.3.1.242</ecNumber>
    </submittedName>
</protein>
<dbReference type="EMBL" id="VSSQ01065708">
    <property type="protein sequence ID" value="MPN18393.1"/>
    <property type="molecule type" value="Genomic_DNA"/>
</dbReference>
<keyword evidence="5" id="KW-0472">Membrane</keyword>
<name>A0A645G2Q2_9ZZZZ</name>
<dbReference type="GO" id="GO:0016746">
    <property type="term" value="F:acyltransferase activity"/>
    <property type="evidence" value="ECO:0007669"/>
    <property type="project" value="UniProtKB-KW"/>
</dbReference>
<evidence type="ECO:0000256" key="3">
    <source>
        <dbReference type="ARBA" id="ARBA00022519"/>
    </source>
</evidence>
<keyword evidence="2" id="KW-1003">Cell membrane</keyword>
<dbReference type="EC" id="2.3.1.242" evidence="7"/>
<evidence type="ECO:0000256" key="1">
    <source>
        <dbReference type="ARBA" id="ARBA00004533"/>
    </source>
</evidence>
<dbReference type="GO" id="GO:1901137">
    <property type="term" value="P:carbohydrate derivative biosynthetic process"/>
    <property type="evidence" value="ECO:0007669"/>
    <property type="project" value="UniProtKB-ARBA"/>
</dbReference>
<comment type="subcellular location">
    <subcellularLocation>
        <location evidence="1">Cell inner membrane</location>
    </subcellularLocation>
</comment>
<keyword evidence="4 7" id="KW-0808">Transferase</keyword>
<dbReference type="PANTHER" id="PTHR30606:SF10">
    <property type="entry name" value="PHOSPHATIDYLINOSITOL MANNOSIDE ACYLTRANSFERASE"/>
    <property type="match status" value="1"/>
</dbReference>
<dbReference type="CDD" id="cd07984">
    <property type="entry name" value="LPLAT_LABLAT-like"/>
    <property type="match status" value="1"/>
</dbReference>
<comment type="caution">
    <text evidence="7">The sequence shown here is derived from an EMBL/GenBank/DDBJ whole genome shotgun (WGS) entry which is preliminary data.</text>
</comment>
<gene>
    <name evidence="7" type="primary">lpxP_6</name>
    <name evidence="7" type="ORF">SDC9_165753</name>
</gene>
<dbReference type="GO" id="GO:0005886">
    <property type="term" value="C:plasma membrane"/>
    <property type="evidence" value="ECO:0007669"/>
    <property type="project" value="UniProtKB-SubCell"/>
</dbReference>
<dbReference type="AlphaFoldDB" id="A0A645G2Q2"/>
<keyword evidence="3" id="KW-0997">Cell inner membrane</keyword>
<evidence type="ECO:0000256" key="5">
    <source>
        <dbReference type="ARBA" id="ARBA00023136"/>
    </source>
</evidence>
<dbReference type="InterPro" id="IPR004960">
    <property type="entry name" value="LipA_acyltrans"/>
</dbReference>
<proteinExistence type="predicted"/>
<evidence type="ECO:0000256" key="4">
    <source>
        <dbReference type="ARBA" id="ARBA00022679"/>
    </source>
</evidence>
<evidence type="ECO:0000313" key="7">
    <source>
        <dbReference type="EMBL" id="MPN18393.1"/>
    </source>
</evidence>
<accession>A0A645G2Q2</accession>
<organism evidence="7">
    <name type="scientific">bioreactor metagenome</name>
    <dbReference type="NCBI Taxonomy" id="1076179"/>
    <lineage>
        <taxon>unclassified sequences</taxon>
        <taxon>metagenomes</taxon>
        <taxon>ecological metagenomes</taxon>
    </lineage>
</organism>
<evidence type="ECO:0000256" key="6">
    <source>
        <dbReference type="ARBA" id="ARBA00023315"/>
    </source>
</evidence>
<dbReference type="Pfam" id="PF03279">
    <property type="entry name" value="Lip_A_acyltrans"/>
    <property type="match status" value="1"/>
</dbReference>
<sequence length="247" mass="28280">MAVENIKECLGVPEERAKEIAEVSVRRFGRMLVEVLRFPTLTPENFRKNVNIEGAEYLEAAYKQDKGVILCTGHYGNWELLGAAVALLGYPILSIARKQNNSAMDTFINEYRELTGQKIAYNRGENSMIAINRIIKDKKMLGVLYDQDTGEGIDVLFFGKPSMAPTGAALLSRIHGAPMIPFFIHNEDDEKFTIRIHPPLYAKKTTNRMQDLHRPMEELMLLAEHEIISDPSMWFWVHDRWKNGKKK</sequence>
<keyword evidence="6 7" id="KW-0012">Acyltransferase</keyword>
<dbReference type="GO" id="GO:0008610">
    <property type="term" value="P:lipid biosynthetic process"/>
    <property type="evidence" value="ECO:0007669"/>
    <property type="project" value="UniProtKB-ARBA"/>
</dbReference>
<reference evidence="7" key="1">
    <citation type="submission" date="2019-08" db="EMBL/GenBank/DDBJ databases">
        <authorList>
            <person name="Kucharzyk K."/>
            <person name="Murdoch R.W."/>
            <person name="Higgins S."/>
            <person name="Loffler F."/>
        </authorList>
    </citation>
    <scope>NUCLEOTIDE SEQUENCE</scope>
</reference>
<dbReference type="PANTHER" id="PTHR30606">
    <property type="entry name" value="LIPID A BIOSYNTHESIS LAUROYL ACYLTRANSFERASE"/>
    <property type="match status" value="1"/>
</dbReference>
<evidence type="ECO:0000256" key="2">
    <source>
        <dbReference type="ARBA" id="ARBA00022475"/>
    </source>
</evidence>